<evidence type="ECO:0000256" key="18">
    <source>
        <dbReference type="PROSITE-ProRule" id="PRU00042"/>
    </source>
</evidence>
<keyword evidence="3" id="KW-0678">Repressor</keyword>
<evidence type="ECO:0000259" key="22">
    <source>
        <dbReference type="PROSITE" id="PS50071"/>
    </source>
</evidence>
<dbReference type="PANTHER" id="PTHR15467">
    <property type="entry name" value="ZINC-FINGERS AND HOMEOBOXES RELATED"/>
    <property type="match status" value="1"/>
</dbReference>
<protein>
    <recommendedName>
        <fullName evidence="17">Zinc fingers and homeoboxes protein 1</fullName>
    </recommendedName>
</protein>
<keyword evidence="4" id="KW-1017">Isopeptide bond</keyword>
<evidence type="ECO:0000256" key="10">
    <source>
        <dbReference type="ARBA" id="ARBA00022833"/>
    </source>
</evidence>
<dbReference type="InterPro" id="IPR024578">
    <property type="entry name" value="Homez_homeobox_dom"/>
</dbReference>
<dbReference type="GO" id="GO:0008270">
    <property type="term" value="F:zinc ion binding"/>
    <property type="evidence" value="ECO:0007669"/>
    <property type="project" value="UniProtKB-KW"/>
</dbReference>
<dbReference type="GO" id="GO:0005634">
    <property type="term" value="C:nucleus"/>
    <property type="evidence" value="ECO:0007669"/>
    <property type="project" value="UniProtKB-SubCell"/>
</dbReference>
<feature type="region of interest" description="Disordered" evidence="21">
    <location>
        <begin position="877"/>
        <end position="971"/>
    </location>
</feature>
<dbReference type="SMART" id="SM00389">
    <property type="entry name" value="HOX"/>
    <property type="match status" value="5"/>
</dbReference>
<evidence type="ECO:0000256" key="9">
    <source>
        <dbReference type="ARBA" id="ARBA00022782"/>
    </source>
</evidence>
<dbReference type="InterPro" id="IPR036236">
    <property type="entry name" value="Znf_C2H2_sf"/>
</dbReference>
<keyword evidence="10" id="KW-0862">Zinc</keyword>
<dbReference type="SMART" id="SM00355">
    <property type="entry name" value="ZnF_C2H2"/>
    <property type="match status" value="2"/>
</dbReference>
<organism evidence="24 25">
    <name type="scientific">Mastacembelus armatus</name>
    <name type="common">zig-zag eel</name>
    <dbReference type="NCBI Taxonomy" id="205130"/>
    <lineage>
        <taxon>Eukaryota</taxon>
        <taxon>Metazoa</taxon>
        <taxon>Chordata</taxon>
        <taxon>Craniata</taxon>
        <taxon>Vertebrata</taxon>
        <taxon>Euteleostomi</taxon>
        <taxon>Actinopterygii</taxon>
        <taxon>Neopterygii</taxon>
        <taxon>Teleostei</taxon>
        <taxon>Neoteleostei</taxon>
        <taxon>Acanthomorphata</taxon>
        <taxon>Anabantaria</taxon>
        <taxon>Synbranchiformes</taxon>
        <taxon>Mastacembelidae</taxon>
        <taxon>Mastacembelus</taxon>
    </lineage>
</organism>
<dbReference type="AlphaFoldDB" id="A0A3Q3MZS0"/>
<reference evidence="24" key="1">
    <citation type="submission" date="2025-08" db="UniProtKB">
        <authorList>
            <consortium name="Ensembl"/>
        </authorList>
    </citation>
    <scope>IDENTIFICATION</scope>
</reference>
<keyword evidence="9" id="KW-0221">Differentiation</keyword>
<evidence type="ECO:0000256" key="20">
    <source>
        <dbReference type="RuleBase" id="RU000682"/>
    </source>
</evidence>
<feature type="compositionally biased region" description="Acidic residues" evidence="21">
    <location>
        <begin position="20"/>
        <end position="33"/>
    </location>
</feature>
<dbReference type="SUPFAM" id="SSF57667">
    <property type="entry name" value="beta-beta-alpha zinc fingers"/>
    <property type="match status" value="2"/>
</dbReference>
<dbReference type="CDD" id="cd00086">
    <property type="entry name" value="homeodomain"/>
    <property type="match status" value="5"/>
</dbReference>
<keyword evidence="16 19" id="KW-0539">Nucleus</keyword>
<feature type="compositionally biased region" description="Basic and acidic residues" evidence="21">
    <location>
        <begin position="908"/>
        <end position="924"/>
    </location>
</feature>
<feature type="compositionally biased region" description="Low complexity" evidence="21">
    <location>
        <begin position="541"/>
        <end position="587"/>
    </location>
</feature>
<feature type="compositionally biased region" description="Acidic residues" evidence="21">
    <location>
        <begin position="925"/>
        <end position="958"/>
    </location>
</feature>
<evidence type="ECO:0000256" key="15">
    <source>
        <dbReference type="ARBA" id="ARBA00023163"/>
    </source>
</evidence>
<keyword evidence="11" id="KW-0832">Ubl conjugation</keyword>
<feature type="DNA-binding region" description="Homeobox" evidence="19">
    <location>
        <begin position="634"/>
        <end position="683"/>
    </location>
</feature>
<evidence type="ECO:0000256" key="4">
    <source>
        <dbReference type="ARBA" id="ARBA00022499"/>
    </source>
</evidence>
<keyword evidence="5" id="KW-0597">Phosphoprotein</keyword>
<comment type="similarity">
    <text evidence="2">Belongs to the ZHX family.</text>
</comment>
<feature type="compositionally biased region" description="Pro residues" evidence="21">
    <location>
        <begin position="227"/>
        <end position="238"/>
    </location>
</feature>
<comment type="subcellular location">
    <subcellularLocation>
        <location evidence="1 19 20">Nucleus</location>
    </subcellularLocation>
</comment>
<dbReference type="GO" id="GO:0000981">
    <property type="term" value="F:DNA-binding transcription factor activity, RNA polymerase II-specific"/>
    <property type="evidence" value="ECO:0007669"/>
    <property type="project" value="TreeGrafter"/>
</dbReference>
<evidence type="ECO:0000256" key="21">
    <source>
        <dbReference type="SAM" id="MobiDB-lite"/>
    </source>
</evidence>
<evidence type="ECO:0000259" key="23">
    <source>
        <dbReference type="PROSITE" id="PS50157"/>
    </source>
</evidence>
<evidence type="ECO:0000256" key="1">
    <source>
        <dbReference type="ARBA" id="ARBA00004123"/>
    </source>
</evidence>
<dbReference type="InParanoid" id="A0A3Q3MZS0"/>
<dbReference type="GO" id="GO:0030154">
    <property type="term" value="P:cell differentiation"/>
    <property type="evidence" value="ECO:0007669"/>
    <property type="project" value="UniProtKB-KW"/>
</dbReference>
<feature type="domain" description="Homeobox" evidence="22">
    <location>
        <begin position="485"/>
        <end position="535"/>
    </location>
</feature>
<evidence type="ECO:0000256" key="17">
    <source>
        <dbReference type="ARBA" id="ARBA00040117"/>
    </source>
</evidence>
<evidence type="ECO:0000256" key="8">
    <source>
        <dbReference type="ARBA" id="ARBA00022771"/>
    </source>
</evidence>
<dbReference type="PANTHER" id="PTHR15467:SF4">
    <property type="entry name" value="ZINC FINGERS AND HOMEOBOXES PROTEIN 1"/>
    <property type="match status" value="1"/>
</dbReference>
<name>A0A3Q3MZS0_9TELE</name>
<evidence type="ECO:0000256" key="2">
    <source>
        <dbReference type="ARBA" id="ARBA00007440"/>
    </source>
</evidence>
<keyword evidence="14 19" id="KW-0371">Homeobox</keyword>
<sequence>MASRRKSTTPCMVPPREPIDSDQEMEDVTDVAEPESSNGVVTVSSEVSGVLEEHGEETDVRPMSDPYLDLNLAEGGYECKYCSFQTSELNLFTMHVDSEHPDVVLNTSYVCMECDYHTKSYDTLLAHNARLHPGEDNFTRTMVKRNNETIFQQTVNDLTFDGSFVKVEDEEVEETSRRGIALSKTPIMRIKSRMEPKKFTATHKMAVNEVIKVESDDEDDENKEPPTLSPAPMTPAPVTPRLIPVSTPVQVQAVPQSIVVNNPNMLQIKGSSGGGAVLPPGTLAQVLSALQNQQSSAQTQTQLLIPISSIPTYNTAMDNNVLLVSAYNRFPYPSVSEIMGLSSQTKFSEEQIKVWFSAQRLKHGVSWTPEEVEEARRKKFNGTVQTVPQTITVIPANIAAATNGLQSIFQTCQIVSQPGLVLTQVTGNGSNMPVASPITLTVAGAPGNQPKAAEPSTSESKTELSASSTSMSLSLDAAATKPKKSKEQLAELKASYSRRQFATEAEISRLMQVTKLSKRAIKKWFSDTRYNQRNSKDHHSALLSESSSSRTPAPAGGRGGRNNSSSSLNDSNSNDNTTPTTTTIIIDSSDDASDSSPTTVNAPGSSGSSSDPRVKFRHAFPDFTPQKFKEKTPEQLLILEASFQKSDMPSDEEVSRLRAETKLTRREVDAWFTERRKTPSAAQPKDADIEEDTEKLKPAAVPSSSAQERQTTPPVGRKMTKKTPEQLHILKKAFVRTQWPTPEEYDQMAEESGLPRTYIVNWFGDTRYACKNSNLKWYYLYQSGKVDEALNGGSKSQKKSRKRFRGWSRRTRRPYPCKRSPQGGATAIKVKSGKEFLKDYYLKHRALSEKDLDDLVIKSSMSYEQVRDWFSETARRVEEGKEPFSDEDEEEEEEGEEEEEEEEEEETVAEHADSEGEMEAKEQGEEASDDDCNEEEEEEEEEEEDDDEEEETIQEESEGVSQSQPQAEEQT</sequence>
<dbReference type="Pfam" id="PF11569">
    <property type="entry name" value="Homez"/>
    <property type="match status" value="1"/>
</dbReference>
<dbReference type="Pfam" id="PF18387">
    <property type="entry name" value="zf_C2H2_ZHX"/>
    <property type="match status" value="1"/>
</dbReference>
<feature type="compositionally biased region" description="Polar residues" evidence="21">
    <location>
        <begin position="959"/>
        <end position="971"/>
    </location>
</feature>
<keyword evidence="25" id="KW-1185">Reference proteome</keyword>
<feature type="region of interest" description="Disordered" evidence="21">
    <location>
        <begin position="675"/>
        <end position="722"/>
    </location>
</feature>
<evidence type="ECO:0000256" key="3">
    <source>
        <dbReference type="ARBA" id="ARBA00022491"/>
    </source>
</evidence>
<dbReference type="Proteomes" id="UP000261640">
    <property type="component" value="Unplaced"/>
</dbReference>
<feature type="DNA-binding region" description="Homeobox" evidence="19">
    <location>
        <begin position="487"/>
        <end position="536"/>
    </location>
</feature>
<evidence type="ECO:0000256" key="14">
    <source>
        <dbReference type="ARBA" id="ARBA00023155"/>
    </source>
</evidence>
<feature type="region of interest" description="Disordered" evidence="21">
    <location>
        <begin position="535"/>
        <end position="616"/>
    </location>
</feature>
<dbReference type="InterPro" id="IPR009057">
    <property type="entry name" value="Homeodomain-like_sf"/>
</dbReference>
<evidence type="ECO:0000313" key="24">
    <source>
        <dbReference type="Ensembl" id="ENSMAMP00000029882.1"/>
    </source>
</evidence>
<feature type="DNA-binding region" description="Homeobox" evidence="19">
    <location>
        <begin position="325"/>
        <end position="367"/>
    </location>
</feature>
<dbReference type="Ensembl" id="ENSMAMT00000030656.2">
    <property type="protein sequence ID" value="ENSMAMP00000029882.1"/>
    <property type="gene ID" value="ENSMAMG00000020153.2"/>
</dbReference>
<reference evidence="24" key="2">
    <citation type="submission" date="2025-09" db="UniProtKB">
        <authorList>
            <consortium name="Ensembl"/>
        </authorList>
    </citation>
    <scope>IDENTIFICATION</scope>
</reference>
<dbReference type="GO" id="GO:0003677">
    <property type="term" value="F:DNA binding"/>
    <property type="evidence" value="ECO:0007669"/>
    <property type="project" value="UniProtKB-UniRule"/>
</dbReference>
<keyword evidence="13 19" id="KW-0238">DNA-binding</keyword>
<dbReference type="FunFam" id="1.10.10.60:FF:000235">
    <property type="entry name" value="Zinc fingers and homeoboxes protein 1"/>
    <property type="match status" value="1"/>
</dbReference>
<feature type="DNA-binding region" description="Homeobox" evidence="19">
    <location>
        <begin position="715"/>
        <end position="774"/>
    </location>
</feature>
<dbReference type="FunFam" id="1.10.10.60:FF:000062">
    <property type="entry name" value="zinc fingers and homeoboxes protein 3"/>
    <property type="match status" value="1"/>
</dbReference>
<dbReference type="OrthoDB" id="6159439at2759"/>
<feature type="domain" description="C2H2-type" evidence="23">
    <location>
        <begin position="109"/>
        <end position="137"/>
    </location>
</feature>
<accession>A0A3Q3MZS0</accession>
<evidence type="ECO:0000256" key="5">
    <source>
        <dbReference type="ARBA" id="ARBA00022553"/>
    </source>
</evidence>
<keyword evidence="7" id="KW-0677">Repeat</keyword>
<dbReference type="GeneTree" id="ENSGT00950000182893"/>
<feature type="region of interest" description="Disordered" evidence="21">
    <location>
        <begin position="213"/>
        <end position="241"/>
    </location>
</feature>
<evidence type="ECO:0000256" key="7">
    <source>
        <dbReference type="ARBA" id="ARBA00022737"/>
    </source>
</evidence>
<dbReference type="SUPFAM" id="SSF46689">
    <property type="entry name" value="Homeodomain-like"/>
    <property type="match status" value="5"/>
</dbReference>
<feature type="domain" description="Homeobox" evidence="22">
    <location>
        <begin position="713"/>
        <end position="773"/>
    </location>
</feature>
<keyword evidence="6" id="KW-0479">Metal-binding</keyword>
<dbReference type="InterPro" id="IPR041057">
    <property type="entry name" value="ZHX_Znf_C2H2"/>
</dbReference>
<dbReference type="PROSITE" id="PS50071">
    <property type="entry name" value="HOMEOBOX_2"/>
    <property type="match status" value="4"/>
</dbReference>
<keyword evidence="8 18" id="KW-0863">Zinc-finger</keyword>
<evidence type="ECO:0000256" key="13">
    <source>
        <dbReference type="ARBA" id="ARBA00023125"/>
    </source>
</evidence>
<evidence type="ECO:0000313" key="25">
    <source>
        <dbReference type="Proteomes" id="UP000261640"/>
    </source>
</evidence>
<feature type="domain" description="Homeobox" evidence="22">
    <location>
        <begin position="323"/>
        <end position="366"/>
    </location>
</feature>
<keyword evidence="15" id="KW-0804">Transcription</keyword>
<evidence type="ECO:0000256" key="6">
    <source>
        <dbReference type="ARBA" id="ARBA00022723"/>
    </source>
</evidence>
<evidence type="ECO:0000256" key="19">
    <source>
        <dbReference type="PROSITE-ProRule" id="PRU00108"/>
    </source>
</evidence>
<dbReference type="STRING" id="205130.ENSMAMP00000029882"/>
<dbReference type="Pfam" id="PF00046">
    <property type="entry name" value="Homeodomain"/>
    <property type="match status" value="4"/>
</dbReference>
<dbReference type="FunFam" id="1.10.10.60:FF:000212">
    <property type="entry name" value="Zinc fingers and homeoboxes protein 3"/>
    <property type="match status" value="1"/>
</dbReference>
<feature type="compositionally biased region" description="Low complexity" evidence="21">
    <location>
        <begin position="456"/>
        <end position="480"/>
    </location>
</feature>
<dbReference type="InterPro" id="IPR013087">
    <property type="entry name" value="Znf_C2H2_type"/>
</dbReference>
<dbReference type="PROSITE" id="PS50157">
    <property type="entry name" value="ZINC_FINGER_C2H2_2"/>
    <property type="match status" value="1"/>
</dbReference>
<dbReference type="InterPro" id="IPR001356">
    <property type="entry name" value="HD"/>
</dbReference>
<feature type="compositionally biased region" description="Acidic residues" evidence="21">
    <location>
        <begin position="885"/>
        <end position="907"/>
    </location>
</feature>
<feature type="compositionally biased region" description="Polar residues" evidence="21">
    <location>
        <begin position="702"/>
        <end position="713"/>
    </location>
</feature>
<evidence type="ECO:0000256" key="11">
    <source>
        <dbReference type="ARBA" id="ARBA00022843"/>
    </source>
</evidence>
<proteinExistence type="inferred from homology"/>
<feature type="region of interest" description="Disordered" evidence="21">
    <location>
        <begin position="1"/>
        <end position="40"/>
    </location>
</feature>
<dbReference type="FunFam" id="3.30.160.60:FF:000296">
    <property type="entry name" value="Zinc fingers and homeoboxes protein 1"/>
    <property type="match status" value="1"/>
</dbReference>
<keyword evidence="12" id="KW-0805">Transcription regulation</keyword>
<evidence type="ECO:0000256" key="12">
    <source>
        <dbReference type="ARBA" id="ARBA00023015"/>
    </source>
</evidence>
<dbReference type="Gene3D" id="3.30.160.60">
    <property type="entry name" value="Classic Zinc Finger"/>
    <property type="match status" value="1"/>
</dbReference>
<feature type="region of interest" description="Disordered" evidence="21">
    <location>
        <begin position="445"/>
        <end position="486"/>
    </location>
</feature>
<dbReference type="Gene3D" id="1.10.10.60">
    <property type="entry name" value="Homeodomain-like"/>
    <property type="match status" value="5"/>
</dbReference>
<evidence type="ECO:0000256" key="16">
    <source>
        <dbReference type="ARBA" id="ARBA00023242"/>
    </source>
</evidence>
<feature type="domain" description="Homeobox" evidence="22">
    <location>
        <begin position="632"/>
        <end position="682"/>
    </location>
</feature>
<feature type="compositionally biased region" description="Polar residues" evidence="21">
    <location>
        <begin position="600"/>
        <end position="611"/>
    </location>
</feature>